<dbReference type="RefSeq" id="WP_321548077.1">
    <property type="nucleotide sequence ID" value="NZ_JAXIVS010000008.1"/>
</dbReference>
<evidence type="ECO:0000256" key="1">
    <source>
        <dbReference type="SAM" id="MobiDB-lite"/>
    </source>
</evidence>
<feature type="region of interest" description="Disordered" evidence="1">
    <location>
        <begin position="1"/>
        <end position="22"/>
    </location>
</feature>
<evidence type="ECO:0000313" key="3">
    <source>
        <dbReference type="Proteomes" id="UP001291309"/>
    </source>
</evidence>
<accession>A0ABU5H7N0</accession>
<keyword evidence="3" id="KW-1185">Reference proteome</keyword>
<proteinExistence type="predicted"/>
<name>A0ABU5H7N0_9BACT</name>
<dbReference type="Proteomes" id="UP001291309">
    <property type="component" value="Unassembled WGS sequence"/>
</dbReference>
<protein>
    <submittedName>
        <fullName evidence="2">Uncharacterized protein</fullName>
    </submittedName>
</protein>
<sequence>MEQPPVTSAYQGSLRPPAGAWSDSAMDYGARRRYLAANARRVPVKLE</sequence>
<gene>
    <name evidence="2" type="ORF">SYV04_23355</name>
</gene>
<evidence type="ECO:0000313" key="2">
    <source>
        <dbReference type="EMBL" id="MDY7229350.1"/>
    </source>
</evidence>
<feature type="compositionally biased region" description="Polar residues" evidence="1">
    <location>
        <begin position="1"/>
        <end position="11"/>
    </location>
</feature>
<comment type="caution">
    <text evidence="2">The sequence shown here is derived from an EMBL/GenBank/DDBJ whole genome shotgun (WGS) entry which is preliminary data.</text>
</comment>
<reference evidence="2 3" key="1">
    <citation type="submission" date="2023-12" db="EMBL/GenBank/DDBJ databases">
        <title>the genome sequence of Hyalangium sp. s54d21.</title>
        <authorList>
            <person name="Zhang X."/>
        </authorList>
    </citation>
    <scope>NUCLEOTIDE SEQUENCE [LARGE SCALE GENOMIC DNA]</scope>
    <source>
        <strain evidence="3">s54d21</strain>
    </source>
</reference>
<organism evidence="2 3">
    <name type="scientific">Hyalangium rubrum</name>
    <dbReference type="NCBI Taxonomy" id="3103134"/>
    <lineage>
        <taxon>Bacteria</taxon>
        <taxon>Pseudomonadati</taxon>
        <taxon>Myxococcota</taxon>
        <taxon>Myxococcia</taxon>
        <taxon>Myxococcales</taxon>
        <taxon>Cystobacterineae</taxon>
        <taxon>Archangiaceae</taxon>
        <taxon>Hyalangium</taxon>
    </lineage>
</organism>
<dbReference type="EMBL" id="JAXIVS010000008">
    <property type="protein sequence ID" value="MDY7229350.1"/>
    <property type="molecule type" value="Genomic_DNA"/>
</dbReference>